<accession>A0AAV5HX96</accession>
<reference evidence="3 4" key="1">
    <citation type="journal article" date="2021" name="Commun. Biol.">
        <title>The genome of Shorea leprosula (Dipterocarpaceae) highlights the ecological relevance of drought in aseasonal tropical rainforests.</title>
        <authorList>
            <person name="Ng K.K.S."/>
            <person name="Kobayashi M.J."/>
            <person name="Fawcett J.A."/>
            <person name="Hatakeyama M."/>
            <person name="Paape T."/>
            <person name="Ng C.H."/>
            <person name="Ang C.C."/>
            <person name="Tnah L.H."/>
            <person name="Lee C.T."/>
            <person name="Nishiyama T."/>
            <person name="Sese J."/>
            <person name="O'Brien M.J."/>
            <person name="Copetti D."/>
            <person name="Mohd Noor M.I."/>
            <person name="Ong R.C."/>
            <person name="Putra M."/>
            <person name="Sireger I.Z."/>
            <person name="Indrioko S."/>
            <person name="Kosugi Y."/>
            <person name="Izuno A."/>
            <person name="Isagi Y."/>
            <person name="Lee S.L."/>
            <person name="Shimizu K.K."/>
        </authorList>
    </citation>
    <scope>NUCLEOTIDE SEQUENCE [LARGE SCALE GENOMIC DNA]</scope>
    <source>
        <strain evidence="3">214</strain>
    </source>
</reference>
<feature type="region of interest" description="Disordered" evidence="2">
    <location>
        <begin position="143"/>
        <end position="186"/>
    </location>
</feature>
<comment type="caution">
    <text evidence="3">The sequence shown here is derived from an EMBL/GenBank/DDBJ whole genome shotgun (WGS) entry which is preliminary data.</text>
</comment>
<feature type="compositionally biased region" description="Basic and acidic residues" evidence="2">
    <location>
        <begin position="164"/>
        <end position="177"/>
    </location>
</feature>
<gene>
    <name evidence="3" type="ORF">SLEP1_g7095</name>
</gene>
<name>A0AAV5HX96_9ROSI</name>
<feature type="coiled-coil region" evidence="1">
    <location>
        <begin position="313"/>
        <end position="354"/>
    </location>
</feature>
<dbReference type="EMBL" id="BPVZ01000007">
    <property type="protein sequence ID" value="GKU93502.1"/>
    <property type="molecule type" value="Genomic_DNA"/>
</dbReference>
<keyword evidence="4" id="KW-1185">Reference proteome</keyword>
<feature type="compositionally biased region" description="Low complexity" evidence="2">
    <location>
        <begin position="18"/>
        <end position="29"/>
    </location>
</feature>
<organism evidence="3 4">
    <name type="scientific">Rubroshorea leprosula</name>
    <dbReference type="NCBI Taxonomy" id="152421"/>
    <lineage>
        <taxon>Eukaryota</taxon>
        <taxon>Viridiplantae</taxon>
        <taxon>Streptophyta</taxon>
        <taxon>Embryophyta</taxon>
        <taxon>Tracheophyta</taxon>
        <taxon>Spermatophyta</taxon>
        <taxon>Magnoliopsida</taxon>
        <taxon>eudicotyledons</taxon>
        <taxon>Gunneridae</taxon>
        <taxon>Pentapetalae</taxon>
        <taxon>rosids</taxon>
        <taxon>malvids</taxon>
        <taxon>Malvales</taxon>
        <taxon>Dipterocarpaceae</taxon>
        <taxon>Rubroshorea</taxon>
    </lineage>
</organism>
<dbReference type="AlphaFoldDB" id="A0AAV5HX96"/>
<protein>
    <submittedName>
        <fullName evidence="3">Uncharacterized protein</fullName>
    </submittedName>
</protein>
<proteinExistence type="predicted"/>
<evidence type="ECO:0000256" key="2">
    <source>
        <dbReference type="SAM" id="MobiDB-lite"/>
    </source>
</evidence>
<sequence length="928" mass="101570">MSSEGTLSVGGEEGVRDVTSSSVSTSSSSGGSGGGTPVSGGNGGQEGSLVPTNILKVGDNRGRCYDESDEVVGYESCWRCKGELGHLVENYSIPPYVLDEVKRLERDGGEMANIMYLTNPEVVESSGIYGRSSLSREEMNRLRAGGKPVRLPEKRSRASAPGAQEERVGGEVSRPRAEVGPSSEPRRGITEEVIARKRPRVEEVQPLQIEAPVEFVPRPALVQINPELQVTEVVVLGRGKSSVPYSRQVASFYDSGRTAAKRFIGAHFPEVDLQSAKDEVAANGGFGVVRQALETANLVNAMAVEFFNCLQEQIALVKKNEELSRQKEEAKKNFSELTSELERVREDLRSLKAVWHFEVHSNFLDFPASSLWATDLRILKNGRHFSTDFDTNLCRAAILPAKRCTSLIDFGGFISSIALIFSGLTSIPLLETMNPRNLPDSTPKTHLAGFNLMRCVLRLLNVSANSEHNRHHLLVCGPGVLEPERHHYIVVDLVACVERGLHLVFEGQVDLASFLGYELLQGKVNELYPVFGAQLGADLCLFSGIIVVKPHLLHLFCRSGSSFAFRSGDQSHVAVPGYLLISPQRRHARGGGKFQAEKGKFEAKAFEAVIVHDVQSTSCVYKDALNFAIIDYDRGDQRIIVCVTTPSKSAELNVMEGVEVVLVDIQLQVGCLHLEMTELNPQARTSSCCIPPWCARDPSGNHNICSDLLRRVKRSPSNLLCHRLWGRYWRSVQLRQGIFLSLDKFLGSFIGFIKRGRGVLYEAISKPLMLEALGQNLAEPGFGGFDCRAPLVLSVVGWEDLRQPVGMVAEVEGVVQGRMWGSRGGADLFRALAGDFRDGANVVAENWEVLRISSLHFGYPARPQGWFSGPSGGCTRVDPSEKPRQHVSNITGASHEGFACVRNYCGVGAEGTSLSPTELVVLRSNRGD</sequence>
<feature type="compositionally biased region" description="Gly residues" evidence="2">
    <location>
        <begin position="30"/>
        <end position="46"/>
    </location>
</feature>
<evidence type="ECO:0000313" key="3">
    <source>
        <dbReference type="EMBL" id="GKU93502.1"/>
    </source>
</evidence>
<keyword evidence="1" id="KW-0175">Coiled coil</keyword>
<dbReference type="Proteomes" id="UP001054252">
    <property type="component" value="Unassembled WGS sequence"/>
</dbReference>
<feature type="region of interest" description="Disordered" evidence="2">
    <location>
        <begin position="1"/>
        <end position="53"/>
    </location>
</feature>
<evidence type="ECO:0000256" key="1">
    <source>
        <dbReference type="SAM" id="Coils"/>
    </source>
</evidence>
<evidence type="ECO:0000313" key="4">
    <source>
        <dbReference type="Proteomes" id="UP001054252"/>
    </source>
</evidence>